<dbReference type="eggNOG" id="COG2815">
    <property type="taxonomic scope" value="Bacteria"/>
</dbReference>
<evidence type="ECO:0000256" key="2">
    <source>
        <dbReference type="ARBA" id="ARBA00022527"/>
    </source>
</evidence>
<evidence type="ECO:0000259" key="11">
    <source>
        <dbReference type="PROSITE" id="PS50011"/>
    </source>
</evidence>
<dbReference type="PROSITE" id="PS00107">
    <property type="entry name" value="PROTEIN_KINASE_ATP"/>
    <property type="match status" value="1"/>
</dbReference>
<dbReference type="PROSITE" id="PS50011">
    <property type="entry name" value="PROTEIN_KINASE_DOM"/>
    <property type="match status" value="1"/>
</dbReference>
<dbReference type="FunFam" id="1.10.510.10:FF:000021">
    <property type="entry name" value="Serine/threonine protein kinase"/>
    <property type="match status" value="1"/>
</dbReference>
<keyword evidence="10" id="KW-0812">Transmembrane</keyword>
<evidence type="ECO:0000256" key="9">
    <source>
        <dbReference type="PROSITE-ProRule" id="PRU10141"/>
    </source>
</evidence>
<feature type="domain" description="Protein kinase" evidence="11">
    <location>
        <begin position="10"/>
        <end position="271"/>
    </location>
</feature>
<dbReference type="InterPro" id="IPR005543">
    <property type="entry name" value="PASTA_dom"/>
</dbReference>
<evidence type="ECO:0000256" key="10">
    <source>
        <dbReference type="SAM" id="Phobius"/>
    </source>
</evidence>
<dbReference type="HOGENOM" id="CLU_000288_135_2_9"/>
<keyword evidence="5 13" id="KW-0418">Kinase</keyword>
<sequence length="628" mass="70206">MIGRILGNRYEILEEIGEGGMAKVYKAKCHLLNRIVAIKILRPEFAADEDFVKKFRRESQAAASLSHPNIVSIYDVGQEGDIYYIVMEYINGHTLKKLISENGGPLEVKRAIEIARQVCKALDHAHKNRIIHRDIKPQNILVTEEDVAKVTDFGIARAANGSTITYTGDVVGTAYYFSPEQAKGGIVDERTDIYSLGIVLYEMLTGKVPFEGDSPISVALKHIQEEIIPPSRLNEKVPKELDQIVLKATQKDVNLRYQTAADFLKDLDTFLRNPKELNFKEEEITKTRVIPSKDVEELKKAAQKKEKEKKRRNVIKKITIALLILLLMASLSYGTIYVLNNFFKVNDVVVPNIVGLSLNQASKILSDHNLNMEISEEQYSDKPENTILSQDPSQGSVVKAGSTVYVVISKGRQVVVVPNVINKDYLEAKNILENMGLKANIIEQYNDQFAKGYVFDQNPRQGVQVEYNTAIDLYVSKGQQPAIMPNVVNMTLEEATTALENAGLKLGKVIYKETTEVPEGVVLEQSVPPDSEIQKGSPIDLIVSKMPQMPQGSLQHRTKNVIIELPNKQGTMKVDVYVIQNGQKNLIYSAQHTYQDSPLTVPVTAYKGKATIEVDIDGEVYSTVEARF</sequence>
<comment type="catalytic activity">
    <reaction evidence="8">
        <text>L-seryl-[protein] + ATP = O-phospho-L-seryl-[protein] + ADP + H(+)</text>
        <dbReference type="Rhea" id="RHEA:17989"/>
        <dbReference type="Rhea" id="RHEA-COMP:9863"/>
        <dbReference type="Rhea" id="RHEA-COMP:11604"/>
        <dbReference type="ChEBI" id="CHEBI:15378"/>
        <dbReference type="ChEBI" id="CHEBI:29999"/>
        <dbReference type="ChEBI" id="CHEBI:30616"/>
        <dbReference type="ChEBI" id="CHEBI:83421"/>
        <dbReference type="ChEBI" id="CHEBI:456216"/>
        <dbReference type="EC" id="2.7.11.1"/>
    </reaction>
</comment>
<dbReference type="KEGG" id="tit:Thit_1306"/>
<dbReference type="InterPro" id="IPR017441">
    <property type="entry name" value="Protein_kinase_ATP_BS"/>
</dbReference>
<dbReference type="Gene3D" id="3.30.10.20">
    <property type="match status" value="3"/>
</dbReference>
<evidence type="ECO:0000256" key="5">
    <source>
        <dbReference type="ARBA" id="ARBA00022777"/>
    </source>
</evidence>
<dbReference type="PROSITE" id="PS00108">
    <property type="entry name" value="PROTEIN_KINASE_ST"/>
    <property type="match status" value="1"/>
</dbReference>
<dbReference type="SMART" id="SM00740">
    <property type="entry name" value="PASTA"/>
    <property type="match status" value="3"/>
</dbReference>
<dbReference type="RefSeq" id="WP_012995356.1">
    <property type="nucleotide sequence ID" value="NC_013921.1"/>
</dbReference>
<dbReference type="OrthoDB" id="9788659at2"/>
<feature type="domain" description="PASTA" evidence="12">
    <location>
        <begin position="478"/>
        <end position="545"/>
    </location>
</feature>
<dbReference type="SMART" id="SM00220">
    <property type="entry name" value="S_TKc"/>
    <property type="match status" value="1"/>
</dbReference>
<feature type="domain" description="PASTA" evidence="12">
    <location>
        <begin position="344"/>
        <end position="410"/>
    </location>
</feature>
<dbReference type="Gene3D" id="1.10.510.10">
    <property type="entry name" value="Transferase(Phosphotransferase) domain 1"/>
    <property type="match status" value="1"/>
</dbReference>
<protein>
    <recommendedName>
        <fullName evidence="1">non-specific serine/threonine protein kinase</fullName>
        <ecNumber evidence="1">2.7.11.1</ecNumber>
    </recommendedName>
</protein>
<dbReference type="CDD" id="cd14014">
    <property type="entry name" value="STKc_PknB_like"/>
    <property type="match status" value="1"/>
</dbReference>
<proteinExistence type="predicted"/>
<keyword evidence="6 9" id="KW-0067">ATP-binding</keyword>
<dbReference type="AlphaFoldDB" id="D3T2W6"/>
<dbReference type="Pfam" id="PF03793">
    <property type="entry name" value="PASTA"/>
    <property type="match status" value="3"/>
</dbReference>
<organism evidence="13 14">
    <name type="scientific">Thermoanaerobacter italicus (strain DSM 9252 / Ab9)</name>
    <dbReference type="NCBI Taxonomy" id="580331"/>
    <lineage>
        <taxon>Bacteria</taxon>
        <taxon>Bacillati</taxon>
        <taxon>Bacillota</taxon>
        <taxon>Clostridia</taxon>
        <taxon>Thermoanaerobacterales</taxon>
        <taxon>Thermoanaerobacteraceae</taxon>
        <taxon>Thermoanaerobacter</taxon>
    </lineage>
</organism>
<dbReference type="GO" id="GO:0005524">
    <property type="term" value="F:ATP binding"/>
    <property type="evidence" value="ECO:0007669"/>
    <property type="project" value="UniProtKB-UniRule"/>
</dbReference>
<evidence type="ECO:0000259" key="12">
    <source>
        <dbReference type="PROSITE" id="PS51178"/>
    </source>
</evidence>
<keyword evidence="2 13" id="KW-0723">Serine/threonine-protein kinase</keyword>
<feature type="domain" description="PASTA" evidence="12">
    <location>
        <begin position="411"/>
        <end position="477"/>
    </location>
</feature>
<keyword evidence="4 9" id="KW-0547">Nucleotide-binding</keyword>
<evidence type="ECO:0000256" key="8">
    <source>
        <dbReference type="ARBA" id="ARBA00048679"/>
    </source>
</evidence>
<feature type="binding site" evidence="9">
    <location>
        <position position="39"/>
    </location>
    <ligand>
        <name>ATP</name>
        <dbReference type="ChEBI" id="CHEBI:30616"/>
    </ligand>
</feature>
<dbReference type="SUPFAM" id="SSF56112">
    <property type="entry name" value="Protein kinase-like (PK-like)"/>
    <property type="match status" value="1"/>
</dbReference>
<keyword evidence="10" id="KW-1133">Transmembrane helix</keyword>
<dbReference type="Proteomes" id="UP000001552">
    <property type="component" value="Chromosome"/>
</dbReference>
<dbReference type="GO" id="GO:0004674">
    <property type="term" value="F:protein serine/threonine kinase activity"/>
    <property type="evidence" value="ECO:0007669"/>
    <property type="project" value="UniProtKB-KW"/>
</dbReference>
<dbReference type="PANTHER" id="PTHR43289">
    <property type="entry name" value="MITOGEN-ACTIVATED PROTEIN KINASE KINASE KINASE 20-RELATED"/>
    <property type="match status" value="1"/>
</dbReference>
<dbReference type="Pfam" id="PF00069">
    <property type="entry name" value="Pkinase"/>
    <property type="match status" value="1"/>
</dbReference>
<comment type="catalytic activity">
    <reaction evidence="7">
        <text>L-threonyl-[protein] + ATP = O-phospho-L-threonyl-[protein] + ADP + H(+)</text>
        <dbReference type="Rhea" id="RHEA:46608"/>
        <dbReference type="Rhea" id="RHEA-COMP:11060"/>
        <dbReference type="Rhea" id="RHEA-COMP:11605"/>
        <dbReference type="ChEBI" id="CHEBI:15378"/>
        <dbReference type="ChEBI" id="CHEBI:30013"/>
        <dbReference type="ChEBI" id="CHEBI:30616"/>
        <dbReference type="ChEBI" id="CHEBI:61977"/>
        <dbReference type="ChEBI" id="CHEBI:456216"/>
        <dbReference type="EC" id="2.7.11.1"/>
    </reaction>
</comment>
<evidence type="ECO:0000256" key="4">
    <source>
        <dbReference type="ARBA" id="ARBA00022741"/>
    </source>
</evidence>
<evidence type="ECO:0000313" key="14">
    <source>
        <dbReference type="Proteomes" id="UP000001552"/>
    </source>
</evidence>
<dbReference type="CDD" id="cd06577">
    <property type="entry name" value="PASTA_pknB"/>
    <property type="match status" value="3"/>
</dbReference>
<dbReference type="Gene3D" id="3.30.200.20">
    <property type="entry name" value="Phosphorylase Kinase, domain 1"/>
    <property type="match status" value="1"/>
</dbReference>
<dbReference type="InterPro" id="IPR008271">
    <property type="entry name" value="Ser/Thr_kinase_AS"/>
</dbReference>
<name>D3T2W6_THEIA</name>
<dbReference type="EC" id="2.7.11.1" evidence="1"/>
<evidence type="ECO:0000256" key="6">
    <source>
        <dbReference type="ARBA" id="ARBA00022840"/>
    </source>
</evidence>
<dbReference type="eggNOG" id="COG0515">
    <property type="taxonomic scope" value="Bacteria"/>
</dbReference>
<dbReference type="SUPFAM" id="SSF54184">
    <property type="entry name" value="Penicillin-binding protein 2x (pbp-2x), c-terminal domain"/>
    <property type="match status" value="2"/>
</dbReference>
<evidence type="ECO:0000256" key="3">
    <source>
        <dbReference type="ARBA" id="ARBA00022679"/>
    </source>
</evidence>
<feature type="transmembrane region" description="Helical" evidence="10">
    <location>
        <begin position="318"/>
        <end position="339"/>
    </location>
</feature>
<accession>D3T2W6</accession>
<evidence type="ECO:0000256" key="7">
    <source>
        <dbReference type="ARBA" id="ARBA00047899"/>
    </source>
</evidence>
<dbReference type="InterPro" id="IPR011009">
    <property type="entry name" value="Kinase-like_dom_sf"/>
</dbReference>
<dbReference type="PANTHER" id="PTHR43289:SF34">
    <property type="entry name" value="SERINE_THREONINE-PROTEIN KINASE YBDM-RELATED"/>
    <property type="match status" value="1"/>
</dbReference>
<keyword evidence="3" id="KW-0808">Transferase</keyword>
<evidence type="ECO:0000313" key="13">
    <source>
        <dbReference type="EMBL" id="ADD02568.1"/>
    </source>
</evidence>
<reference evidence="13" key="1">
    <citation type="submission" date="2010-02" db="EMBL/GenBank/DDBJ databases">
        <title>Complete sequence of Thermoanaerobacter italicus Ab9.</title>
        <authorList>
            <consortium name="US DOE Joint Genome Institute"/>
            <person name="Lucas S."/>
            <person name="Copeland A."/>
            <person name="Lapidus A."/>
            <person name="Cheng J.-F."/>
            <person name="Bruce D."/>
            <person name="Goodwin L."/>
            <person name="Pitluck S."/>
            <person name="Chertkov O."/>
            <person name="Detter J.C."/>
            <person name="Han C."/>
            <person name="Tapia R."/>
            <person name="Land M."/>
            <person name="Hauser L."/>
            <person name="Kyrpides N."/>
            <person name="Mikhailova N."/>
            <person name="Hemme C.L."/>
            <person name="Woyke T."/>
        </authorList>
    </citation>
    <scope>NUCLEOTIDE SEQUENCE [LARGE SCALE GENOMIC DNA]</scope>
    <source>
        <strain evidence="13">Ab9</strain>
    </source>
</reference>
<dbReference type="NCBIfam" id="NF033483">
    <property type="entry name" value="PknB_PASTA_kin"/>
    <property type="match status" value="1"/>
</dbReference>
<keyword evidence="14" id="KW-1185">Reference proteome</keyword>
<evidence type="ECO:0000256" key="1">
    <source>
        <dbReference type="ARBA" id="ARBA00012513"/>
    </source>
</evidence>
<dbReference type="FunFam" id="3.30.200.20:FF:000035">
    <property type="entry name" value="Serine/threonine protein kinase Stk1"/>
    <property type="match status" value="1"/>
</dbReference>
<keyword evidence="10" id="KW-0472">Membrane</keyword>
<gene>
    <name evidence="13" type="ordered locus">Thit_1306</name>
</gene>
<dbReference type="PROSITE" id="PS51178">
    <property type="entry name" value="PASTA"/>
    <property type="match status" value="3"/>
</dbReference>
<dbReference type="InterPro" id="IPR000719">
    <property type="entry name" value="Prot_kinase_dom"/>
</dbReference>
<dbReference type="EMBL" id="CP001936">
    <property type="protein sequence ID" value="ADD02568.1"/>
    <property type="molecule type" value="Genomic_DNA"/>
</dbReference>